<dbReference type="EMBL" id="KV453925">
    <property type="protein sequence ID" value="ODV75936.1"/>
    <property type="molecule type" value="Genomic_DNA"/>
</dbReference>
<dbReference type="GeneID" id="30988378"/>
<organism evidence="1 2">
    <name type="scientific">Cyberlindnera jadinii (strain ATCC 18201 / CBS 1600 / BCRC 20928 / JCM 3617 / NBRC 0987 / NRRL Y-1542)</name>
    <name type="common">Torula yeast</name>
    <name type="synonym">Candida utilis</name>
    <dbReference type="NCBI Taxonomy" id="983966"/>
    <lineage>
        <taxon>Eukaryota</taxon>
        <taxon>Fungi</taxon>
        <taxon>Dikarya</taxon>
        <taxon>Ascomycota</taxon>
        <taxon>Saccharomycotina</taxon>
        <taxon>Saccharomycetes</taxon>
        <taxon>Phaffomycetales</taxon>
        <taxon>Phaffomycetaceae</taxon>
        <taxon>Cyberlindnera</taxon>
    </lineage>
</organism>
<dbReference type="RefSeq" id="XP_020072975.1">
    <property type="nucleotide sequence ID" value="XM_020213982.1"/>
</dbReference>
<gene>
    <name evidence="1" type="ORF">CYBJADRAFT_165312</name>
</gene>
<evidence type="ECO:0000313" key="1">
    <source>
        <dbReference type="EMBL" id="ODV75936.1"/>
    </source>
</evidence>
<protein>
    <submittedName>
        <fullName evidence="1">Uncharacterized protein</fullName>
    </submittedName>
</protein>
<evidence type="ECO:0000313" key="2">
    <source>
        <dbReference type="Proteomes" id="UP000094389"/>
    </source>
</evidence>
<sequence>MPPQYTKDIMLGPITAKYFRVISTILSFTGGTEVELTQWPSTGDYSMELMV</sequence>
<reference evidence="1 2" key="1">
    <citation type="journal article" date="2016" name="Proc. Natl. Acad. Sci. U.S.A.">
        <title>Comparative genomics of biotechnologically important yeasts.</title>
        <authorList>
            <person name="Riley R."/>
            <person name="Haridas S."/>
            <person name="Wolfe K.H."/>
            <person name="Lopes M.R."/>
            <person name="Hittinger C.T."/>
            <person name="Goeker M."/>
            <person name="Salamov A.A."/>
            <person name="Wisecaver J.H."/>
            <person name="Long T.M."/>
            <person name="Calvey C.H."/>
            <person name="Aerts A.L."/>
            <person name="Barry K.W."/>
            <person name="Choi C."/>
            <person name="Clum A."/>
            <person name="Coughlan A.Y."/>
            <person name="Deshpande S."/>
            <person name="Douglass A.P."/>
            <person name="Hanson S.J."/>
            <person name="Klenk H.-P."/>
            <person name="LaButti K.M."/>
            <person name="Lapidus A."/>
            <person name="Lindquist E.A."/>
            <person name="Lipzen A.M."/>
            <person name="Meier-Kolthoff J.P."/>
            <person name="Ohm R.A."/>
            <person name="Otillar R.P."/>
            <person name="Pangilinan J.L."/>
            <person name="Peng Y."/>
            <person name="Rokas A."/>
            <person name="Rosa C.A."/>
            <person name="Scheuner C."/>
            <person name="Sibirny A.A."/>
            <person name="Slot J.C."/>
            <person name="Stielow J.B."/>
            <person name="Sun H."/>
            <person name="Kurtzman C.P."/>
            <person name="Blackwell M."/>
            <person name="Grigoriev I.V."/>
            <person name="Jeffries T.W."/>
        </authorList>
    </citation>
    <scope>NUCLEOTIDE SEQUENCE [LARGE SCALE GENOMIC DNA]</scope>
    <source>
        <strain evidence="2">ATCC 18201 / CBS 1600 / BCRC 20928 / JCM 3617 / NBRC 0987 / NRRL Y-1542</strain>
    </source>
</reference>
<dbReference type="AlphaFoldDB" id="A0A1E4S8U2"/>
<name>A0A1E4S8U2_CYBJN</name>
<accession>A0A1E4S8U2</accession>
<proteinExistence type="predicted"/>
<dbReference type="Proteomes" id="UP000094389">
    <property type="component" value="Unassembled WGS sequence"/>
</dbReference>
<keyword evidence="2" id="KW-1185">Reference proteome</keyword>